<evidence type="ECO:0000313" key="3">
    <source>
        <dbReference type="Proteomes" id="UP000054911"/>
    </source>
</evidence>
<accession>A0A157ZVG5</accession>
<keyword evidence="3" id="KW-1185">Reference proteome</keyword>
<feature type="chain" id="PRO_5007619777" evidence="1">
    <location>
        <begin position="21"/>
        <end position="170"/>
    </location>
</feature>
<dbReference type="AlphaFoldDB" id="A0A157ZVG5"/>
<sequence>MRSPARIAALISLLLLTACAGSERTPQREPVKLDVSVIASSGVNPDDQKRAAPIVVRIYELKNADAFNQSDFYSLQDKDKDVLNDDLVQRDQFQLRPGDQKSIRRDANQATTMIGVLAAYRDLPNAVWRATWPLPPAPSAAWYRFAPKLKLVIDLDASAIKITDAAPKNK</sequence>
<proteinExistence type="predicted"/>
<evidence type="ECO:0000256" key="1">
    <source>
        <dbReference type="SAM" id="SignalP"/>
    </source>
</evidence>
<reference evidence="2" key="1">
    <citation type="submission" date="2016-01" db="EMBL/GenBank/DDBJ databases">
        <authorList>
            <person name="Peeters C."/>
        </authorList>
    </citation>
    <scope>NUCLEOTIDE SEQUENCE [LARGE SCALE GENOMIC DNA]</scope>
    <source>
        <strain evidence="2">LMG 29323</strain>
    </source>
</reference>
<keyword evidence="1" id="KW-0732">Signal</keyword>
<gene>
    <name evidence="2" type="ORF">AWB80_01359</name>
</gene>
<dbReference type="PROSITE" id="PS51257">
    <property type="entry name" value="PROKAR_LIPOPROTEIN"/>
    <property type="match status" value="1"/>
</dbReference>
<dbReference type="Gene3D" id="2.60.40.4150">
    <property type="entry name" value="Type VI secretion system, lipoprotein SciN"/>
    <property type="match status" value="1"/>
</dbReference>
<organism evidence="2 3">
    <name type="scientific">Caballeronia pedi</name>
    <dbReference type="NCBI Taxonomy" id="1777141"/>
    <lineage>
        <taxon>Bacteria</taxon>
        <taxon>Pseudomonadati</taxon>
        <taxon>Pseudomonadota</taxon>
        <taxon>Betaproteobacteria</taxon>
        <taxon>Burkholderiales</taxon>
        <taxon>Burkholderiaceae</taxon>
        <taxon>Caballeronia</taxon>
    </lineage>
</organism>
<evidence type="ECO:0000313" key="2">
    <source>
        <dbReference type="EMBL" id="SAK49534.1"/>
    </source>
</evidence>
<protein>
    <submittedName>
        <fullName evidence="2">Lipoprotein</fullName>
    </submittedName>
</protein>
<dbReference type="PANTHER" id="PTHR37625:SF4">
    <property type="entry name" value="OUTER MEMBRANE LIPOPROTEIN"/>
    <property type="match status" value="1"/>
</dbReference>
<dbReference type="PANTHER" id="PTHR37625">
    <property type="entry name" value="OUTER MEMBRANE LIPOPROTEIN-RELATED"/>
    <property type="match status" value="1"/>
</dbReference>
<dbReference type="RefSeq" id="WP_061173879.1">
    <property type="nucleotide sequence ID" value="NZ_FCOE02000003.1"/>
</dbReference>
<dbReference type="NCBIfam" id="TIGR03352">
    <property type="entry name" value="VI_chp_3"/>
    <property type="match status" value="1"/>
</dbReference>
<dbReference type="Pfam" id="PF12790">
    <property type="entry name" value="T6SS-SciN"/>
    <property type="match status" value="1"/>
</dbReference>
<dbReference type="InterPro" id="IPR017734">
    <property type="entry name" value="T6SS_SciN"/>
</dbReference>
<dbReference type="STRING" id="1777141.AWB80_01359"/>
<dbReference type="OrthoDB" id="5471061at2"/>
<dbReference type="EMBL" id="FCOE02000003">
    <property type="protein sequence ID" value="SAK49534.1"/>
    <property type="molecule type" value="Genomic_DNA"/>
</dbReference>
<dbReference type="Proteomes" id="UP000054911">
    <property type="component" value="Unassembled WGS sequence"/>
</dbReference>
<dbReference type="InterPro" id="IPR038706">
    <property type="entry name" value="Type_VI_SciN-like_sf"/>
</dbReference>
<name>A0A157ZVG5_9BURK</name>
<feature type="signal peptide" evidence="1">
    <location>
        <begin position="1"/>
        <end position="20"/>
    </location>
</feature>
<keyword evidence="2" id="KW-0449">Lipoprotein</keyword>
<comment type="caution">
    <text evidence="2">The sequence shown here is derived from an EMBL/GenBank/DDBJ whole genome shotgun (WGS) entry which is preliminary data.</text>
</comment>